<feature type="domain" description="Carrier" evidence="2">
    <location>
        <begin position="1"/>
        <end position="72"/>
    </location>
</feature>
<dbReference type="InterPro" id="IPR036736">
    <property type="entry name" value="ACP-like_sf"/>
</dbReference>
<dbReference type="Gene3D" id="1.10.1200.10">
    <property type="entry name" value="ACP-like"/>
    <property type="match status" value="1"/>
</dbReference>
<dbReference type="InterPro" id="IPR009081">
    <property type="entry name" value="PP-bd_ACP"/>
</dbReference>
<dbReference type="AlphaFoldDB" id="A0A1E3BD36"/>
<evidence type="ECO:0000256" key="1">
    <source>
        <dbReference type="SAM" id="MobiDB-lite"/>
    </source>
</evidence>
<proteinExistence type="predicted"/>
<sequence>MQTTIISHAARLLQLPVESIDLSSSFVNLGGHSLVALGLASACRKDGINLTMESILLSPSMSDLITSAVAESPVQTETETQTQTQPQSQPQTLSFLHSHQKSPGSNMINFFETYETAHLPIVKAA</sequence>
<comment type="caution">
    <text evidence="3">The sequence shown here is derived from an EMBL/GenBank/DDBJ whole genome shotgun (WGS) entry which is preliminary data.</text>
</comment>
<dbReference type="VEuPathDB" id="FungiDB:SI65_05415"/>
<name>A0A1E3BD36_ASPCR</name>
<dbReference type="Proteomes" id="UP000094569">
    <property type="component" value="Unassembled WGS sequence"/>
</dbReference>
<dbReference type="STRING" id="573508.A0A1E3BD36"/>
<dbReference type="GO" id="GO:0005737">
    <property type="term" value="C:cytoplasm"/>
    <property type="evidence" value="ECO:0007669"/>
    <property type="project" value="TreeGrafter"/>
</dbReference>
<protein>
    <recommendedName>
        <fullName evidence="2">Carrier domain-containing protein</fullName>
    </recommendedName>
</protein>
<feature type="compositionally biased region" description="Low complexity" evidence="1">
    <location>
        <begin position="71"/>
        <end position="92"/>
    </location>
</feature>
<organism evidence="3 4">
    <name type="scientific">Aspergillus cristatus</name>
    <name type="common">Chinese Fuzhuan brick tea-fermentation fungus</name>
    <name type="synonym">Eurotium cristatum</name>
    <dbReference type="NCBI Taxonomy" id="573508"/>
    <lineage>
        <taxon>Eukaryota</taxon>
        <taxon>Fungi</taxon>
        <taxon>Dikarya</taxon>
        <taxon>Ascomycota</taxon>
        <taxon>Pezizomycotina</taxon>
        <taxon>Eurotiomycetes</taxon>
        <taxon>Eurotiomycetidae</taxon>
        <taxon>Eurotiales</taxon>
        <taxon>Aspergillaceae</taxon>
        <taxon>Aspergillus</taxon>
        <taxon>Aspergillus subgen. Aspergillus</taxon>
    </lineage>
</organism>
<dbReference type="Pfam" id="PF00550">
    <property type="entry name" value="PP-binding"/>
    <property type="match status" value="1"/>
</dbReference>
<dbReference type="PANTHER" id="PTHR45527">
    <property type="entry name" value="NONRIBOSOMAL PEPTIDE SYNTHETASE"/>
    <property type="match status" value="1"/>
</dbReference>
<evidence type="ECO:0000259" key="2">
    <source>
        <dbReference type="PROSITE" id="PS50075"/>
    </source>
</evidence>
<dbReference type="GO" id="GO:0031177">
    <property type="term" value="F:phosphopantetheine binding"/>
    <property type="evidence" value="ECO:0007669"/>
    <property type="project" value="TreeGrafter"/>
</dbReference>
<keyword evidence="4" id="KW-1185">Reference proteome</keyword>
<gene>
    <name evidence="3" type="ORF">SI65_05415</name>
</gene>
<dbReference type="GO" id="GO:0016874">
    <property type="term" value="F:ligase activity"/>
    <property type="evidence" value="ECO:0007669"/>
    <property type="project" value="UniProtKB-KW"/>
</dbReference>
<dbReference type="EMBL" id="JXNT01000005">
    <property type="protein sequence ID" value="ODM18798.1"/>
    <property type="molecule type" value="Genomic_DNA"/>
</dbReference>
<accession>A0A1E3BD36</accession>
<dbReference type="GO" id="GO:0043041">
    <property type="term" value="P:amino acid activation for nonribosomal peptide biosynthetic process"/>
    <property type="evidence" value="ECO:0007669"/>
    <property type="project" value="TreeGrafter"/>
</dbReference>
<reference evidence="3 4" key="1">
    <citation type="journal article" date="2016" name="BMC Genomics">
        <title>Comparative genomic and transcriptomic analyses of the Fuzhuan brick tea-fermentation fungus Aspergillus cristatus.</title>
        <authorList>
            <person name="Ge Y."/>
            <person name="Wang Y."/>
            <person name="Liu Y."/>
            <person name="Tan Y."/>
            <person name="Ren X."/>
            <person name="Zhang X."/>
            <person name="Hyde K.D."/>
            <person name="Liu Y."/>
            <person name="Liu Z."/>
        </authorList>
    </citation>
    <scope>NUCLEOTIDE SEQUENCE [LARGE SCALE GENOMIC DNA]</scope>
    <source>
        <strain evidence="3 4">GZAAS20.1005</strain>
    </source>
</reference>
<evidence type="ECO:0000313" key="3">
    <source>
        <dbReference type="EMBL" id="ODM18798.1"/>
    </source>
</evidence>
<feature type="region of interest" description="Disordered" evidence="1">
    <location>
        <begin position="69"/>
        <end position="101"/>
    </location>
</feature>
<dbReference type="PROSITE" id="PS50075">
    <property type="entry name" value="CARRIER"/>
    <property type="match status" value="1"/>
</dbReference>
<dbReference type="PANTHER" id="PTHR45527:SF15">
    <property type="entry name" value="NONRIBOSOMAL PEPTIDE SYNTHETASE EASA-RELATED"/>
    <property type="match status" value="1"/>
</dbReference>
<dbReference type="SUPFAM" id="SSF47336">
    <property type="entry name" value="ACP-like"/>
    <property type="match status" value="1"/>
</dbReference>
<evidence type="ECO:0000313" key="4">
    <source>
        <dbReference type="Proteomes" id="UP000094569"/>
    </source>
</evidence>
<dbReference type="GO" id="GO:0044550">
    <property type="term" value="P:secondary metabolite biosynthetic process"/>
    <property type="evidence" value="ECO:0007669"/>
    <property type="project" value="TreeGrafter"/>
</dbReference>